<proteinExistence type="inferred from homology"/>
<dbReference type="EMBL" id="QRAO01000001">
    <property type="protein sequence ID" value="RDK88465.1"/>
    <property type="molecule type" value="Genomic_DNA"/>
</dbReference>
<comment type="caution">
    <text evidence="9">The sequence shown here is derived from an EMBL/GenBank/DDBJ whole genome shotgun (WGS) entry which is preliminary data.</text>
</comment>
<dbReference type="HAMAP" id="MF_00227">
    <property type="entry name" value="RNase_P"/>
    <property type="match status" value="1"/>
</dbReference>
<dbReference type="GO" id="GO:0004526">
    <property type="term" value="F:ribonuclease P activity"/>
    <property type="evidence" value="ECO:0007669"/>
    <property type="project" value="UniProtKB-UniRule"/>
</dbReference>
<evidence type="ECO:0000256" key="1">
    <source>
        <dbReference type="ARBA" id="ARBA00002663"/>
    </source>
</evidence>
<keyword evidence="4 7" id="KW-0255">Endonuclease</keyword>
<dbReference type="GO" id="GO:0042781">
    <property type="term" value="F:3'-tRNA processing endoribonuclease activity"/>
    <property type="evidence" value="ECO:0007669"/>
    <property type="project" value="TreeGrafter"/>
</dbReference>
<reference evidence="9 10" key="1">
    <citation type="submission" date="2018-07" db="EMBL/GenBank/DDBJ databases">
        <title>Genomic Encyclopedia of Type Strains, Phase IV (KMG-IV): sequencing the most valuable type-strain genomes for metagenomic binning, comparative biology and taxonomic classification.</title>
        <authorList>
            <person name="Goeker M."/>
        </authorList>
    </citation>
    <scope>NUCLEOTIDE SEQUENCE [LARGE SCALE GENOMIC DNA]</scope>
    <source>
        <strain evidence="9 10">DSM 101478</strain>
    </source>
</reference>
<evidence type="ECO:0000313" key="10">
    <source>
        <dbReference type="Proteomes" id="UP000255317"/>
    </source>
</evidence>
<keyword evidence="5 7" id="KW-0378">Hydrolase</keyword>
<dbReference type="EC" id="3.1.26.5" evidence="7 8"/>
<comment type="catalytic activity">
    <reaction evidence="7">
        <text>Endonucleolytic cleavage of RNA, removing 5'-extranucleotides from tRNA precursor.</text>
        <dbReference type="EC" id="3.1.26.5"/>
    </reaction>
</comment>
<protein>
    <recommendedName>
        <fullName evidence="7 8">Ribonuclease P protein component</fullName>
        <shortName evidence="7">RNase P protein</shortName>
        <shortName evidence="7">RNaseP protein</shortName>
        <ecNumber evidence="7 8">3.1.26.5</ecNumber>
    </recommendedName>
    <alternativeName>
        <fullName evidence="7">Protein C5</fullName>
    </alternativeName>
</protein>
<dbReference type="NCBIfam" id="TIGR00188">
    <property type="entry name" value="rnpA"/>
    <property type="match status" value="1"/>
</dbReference>
<dbReference type="OrthoDB" id="1524972at2"/>
<sequence>MVNAFPKKEKLKSRKIIGQLFDVGNTTSKYPVKLFFLKMETFENHQAAFAVPKRNFKSAVTRNRIKRQLREAYRLQKSRLPKKEKDHYALLFLYIGKEKTSYGQLEKAMITLLNKL</sequence>
<dbReference type="SUPFAM" id="SSF54211">
    <property type="entry name" value="Ribosomal protein S5 domain 2-like"/>
    <property type="match status" value="1"/>
</dbReference>
<dbReference type="GO" id="GO:0030677">
    <property type="term" value="C:ribonuclease P complex"/>
    <property type="evidence" value="ECO:0007669"/>
    <property type="project" value="TreeGrafter"/>
</dbReference>
<dbReference type="Proteomes" id="UP000255317">
    <property type="component" value="Unassembled WGS sequence"/>
</dbReference>
<dbReference type="AlphaFoldDB" id="A0A370QJE5"/>
<dbReference type="PANTHER" id="PTHR33992">
    <property type="entry name" value="RIBONUCLEASE P PROTEIN COMPONENT"/>
    <property type="match status" value="1"/>
</dbReference>
<evidence type="ECO:0000256" key="8">
    <source>
        <dbReference type="NCBIfam" id="TIGR00188"/>
    </source>
</evidence>
<evidence type="ECO:0000256" key="4">
    <source>
        <dbReference type="ARBA" id="ARBA00022759"/>
    </source>
</evidence>
<evidence type="ECO:0000256" key="5">
    <source>
        <dbReference type="ARBA" id="ARBA00022801"/>
    </source>
</evidence>
<dbReference type="RefSeq" id="WP_115122166.1">
    <property type="nucleotide sequence ID" value="NZ_QRAO01000001.1"/>
</dbReference>
<comment type="function">
    <text evidence="1 7">RNaseP catalyzes the removal of the 5'-leader sequence from pre-tRNA to produce the mature 5'-terminus. It can also cleave other RNA substrates such as 4.5S RNA. The protein component plays an auxiliary but essential role in vivo by binding to the 5'-leader sequence and broadening the substrate specificity of the ribozyme.</text>
</comment>
<dbReference type="GO" id="GO:0001682">
    <property type="term" value="P:tRNA 5'-leader removal"/>
    <property type="evidence" value="ECO:0007669"/>
    <property type="project" value="UniProtKB-UniRule"/>
</dbReference>
<dbReference type="InterPro" id="IPR000100">
    <property type="entry name" value="RNase_P"/>
</dbReference>
<keyword evidence="10" id="KW-1185">Reference proteome</keyword>
<organism evidence="9 10">
    <name type="scientific">Marinirhabdus gelatinilytica</name>
    <dbReference type="NCBI Taxonomy" id="1703343"/>
    <lineage>
        <taxon>Bacteria</taxon>
        <taxon>Pseudomonadati</taxon>
        <taxon>Bacteroidota</taxon>
        <taxon>Flavobacteriia</taxon>
        <taxon>Flavobacteriales</taxon>
        <taxon>Flavobacteriaceae</taxon>
    </lineage>
</organism>
<dbReference type="GO" id="GO:0000049">
    <property type="term" value="F:tRNA binding"/>
    <property type="evidence" value="ECO:0007669"/>
    <property type="project" value="UniProtKB-UniRule"/>
</dbReference>
<name>A0A370QJE5_9FLAO</name>
<gene>
    <name evidence="7" type="primary">rnpA</name>
    <name evidence="9" type="ORF">C8D94_101338</name>
</gene>
<evidence type="ECO:0000256" key="6">
    <source>
        <dbReference type="ARBA" id="ARBA00022884"/>
    </source>
</evidence>
<dbReference type="PROSITE" id="PS00648">
    <property type="entry name" value="RIBONUCLEASE_P"/>
    <property type="match status" value="1"/>
</dbReference>
<evidence type="ECO:0000256" key="7">
    <source>
        <dbReference type="HAMAP-Rule" id="MF_00227"/>
    </source>
</evidence>
<keyword evidence="2 7" id="KW-0819">tRNA processing</keyword>
<evidence type="ECO:0000313" key="9">
    <source>
        <dbReference type="EMBL" id="RDK88465.1"/>
    </source>
</evidence>
<evidence type="ECO:0000256" key="3">
    <source>
        <dbReference type="ARBA" id="ARBA00022722"/>
    </source>
</evidence>
<comment type="subunit">
    <text evidence="7">Consists of a catalytic RNA component (M1 or rnpB) and a protein subunit.</text>
</comment>
<dbReference type="PANTHER" id="PTHR33992:SF1">
    <property type="entry name" value="RIBONUCLEASE P PROTEIN COMPONENT"/>
    <property type="match status" value="1"/>
</dbReference>
<keyword evidence="6 7" id="KW-0694">RNA-binding</keyword>
<comment type="similarity">
    <text evidence="7">Belongs to the RnpA family.</text>
</comment>
<dbReference type="InterPro" id="IPR014721">
    <property type="entry name" value="Ribsml_uS5_D2-typ_fold_subgr"/>
</dbReference>
<dbReference type="InterPro" id="IPR020539">
    <property type="entry name" value="RNase_P_CS"/>
</dbReference>
<dbReference type="Pfam" id="PF00825">
    <property type="entry name" value="Ribonuclease_P"/>
    <property type="match status" value="1"/>
</dbReference>
<dbReference type="InterPro" id="IPR020568">
    <property type="entry name" value="Ribosomal_Su5_D2-typ_SF"/>
</dbReference>
<dbReference type="Gene3D" id="3.30.230.10">
    <property type="match status" value="1"/>
</dbReference>
<evidence type="ECO:0000256" key="2">
    <source>
        <dbReference type="ARBA" id="ARBA00022694"/>
    </source>
</evidence>
<accession>A0A370QJE5</accession>
<keyword evidence="3 7" id="KW-0540">Nuclease</keyword>